<evidence type="ECO:0000256" key="5">
    <source>
        <dbReference type="ARBA" id="ARBA00047639"/>
    </source>
</evidence>
<name>A0A382S6I9_9ZZZZ</name>
<dbReference type="SUPFAM" id="SSF55681">
    <property type="entry name" value="Class II aaRS and biotin synthetases"/>
    <property type="match status" value="1"/>
</dbReference>
<gene>
    <name evidence="8" type="ORF">METZ01_LOCUS358357</name>
</gene>
<comment type="catalytic activity">
    <reaction evidence="5">
        <text>tRNA(His) + L-histidine + ATP = L-histidyl-tRNA(His) + AMP + diphosphate + H(+)</text>
        <dbReference type="Rhea" id="RHEA:17313"/>
        <dbReference type="Rhea" id="RHEA-COMP:9665"/>
        <dbReference type="Rhea" id="RHEA-COMP:9689"/>
        <dbReference type="ChEBI" id="CHEBI:15378"/>
        <dbReference type="ChEBI" id="CHEBI:30616"/>
        <dbReference type="ChEBI" id="CHEBI:33019"/>
        <dbReference type="ChEBI" id="CHEBI:57595"/>
        <dbReference type="ChEBI" id="CHEBI:78442"/>
        <dbReference type="ChEBI" id="CHEBI:78527"/>
        <dbReference type="ChEBI" id="CHEBI:456215"/>
        <dbReference type="EC" id="6.1.1.21"/>
    </reaction>
</comment>
<evidence type="ECO:0000256" key="3">
    <source>
        <dbReference type="ARBA" id="ARBA00022741"/>
    </source>
</evidence>
<comment type="similarity">
    <text evidence="1">Belongs to the class-II aminoacyl-tRNA synthetase family.</text>
</comment>
<proteinExistence type="inferred from homology"/>
<accession>A0A382S6I9</accession>
<dbReference type="PANTHER" id="PTHR43707">
    <property type="entry name" value="HISTIDYL-TRNA SYNTHETASE"/>
    <property type="match status" value="1"/>
</dbReference>
<dbReference type="Pfam" id="PF03129">
    <property type="entry name" value="HGTP_anticodon"/>
    <property type="match status" value="1"/>
</dbReference>
<dbReference type="InterPro" id="IPR041715">
    <property type="entry name" value="HisRS-like_core"/>
</dbReference>
<dbReference type="Pfam" id="PF13393">
    <property type="entry name" value="tRNA-synt_His"/>
    <property type="match status" value="1"/>
</dbReference>
<evidence type="ECO:0000259" key="6">
    <source>
        <dbReference type="Pfam" id="PF03129"/>
    </source>
</evidence>
<dbReference type="PANTHER" id="PTHR43707:SF1">
    <property type="entry name" value="HISTIDINE--TRNA LIGASE, MITOCHONDRIAL-RELATED"/>
    <property type="match status" value="1"/>
</dbReference>
<evidence type="ECO:0000256" key="2">
    <source>
        <dbReference type="ARBA" id="ARBA00012815"/>
    </source>
</evidence>
<dbReference type="GO" id="GO:0000166">
    <property type="term" value="F:nucleotide binding"/>
    <property type="evidence" value="ECO:0007669"/>
    <property type="project" value="UniProtKB-KW"/>
</dbReference>
<evidence type="ECO:0000256" key="4">
    <source>
        <dbReference type="ARBA" id="ARBA00030619"/>
    </source>
</evidence>
<sequence length="250" mass="28700">SENIREKYGNDLKESLIKFKNKLNESEINRLEKNPLRILDSKNKDTQKIVSNNAPNIFDYISNKDNEHFNKVTNILDELKIPYTHDQKLVRGLDYYTKTVFELISSDLGGQDALCGGGRYDNLVQELGGQNIPAIGFAAGMERLILAMNLENNENINTDIYIINVESIYIPKAMQLADLLRKELGVAVYVDSLRRSIKSQMRHANKMNAKFSVIFDVENLNQDKIFIKNMNENKQDTILIDNIISYFESE</sequence>
<keyword evidence="3" id="KW-0547">Nucleotide-binding</keyword>
<dbReference type="Gene3D" id="3.40.50.800">
    <property type="entry name" value="Anticodon-binding domain"/>
    <property type="match status" value="1"/>
</dbReference>
<protein>
    <recommendedName>
        <fullName evidence="2">histidine--tRNA ligase</fullName>
        <ecNumber evidence="2">6.1.1.21</ecNumber>
    </recommendedName>
    <alternativeName>
        <fullName evidence="4">Histidyl-tRNA synthetase</fullName>
    </alternativeName>
</protein>
<evidence type="ECO:0000256" key="1">
    <source>
        <dbReference type="ARBA" id="ARBA00008226"/>
    </source>
</evidence>
<dbReference type="InterPro" id="IPR004154">
    <property type="entry name" value="Anticodon-bd"/>
</dbReference>
<dbReference type="InterPro" id="IPR036621">
    <property type="entry name" value="Anticodon-bd_dom_sf"/>
</dbReference>
<dbReference type="EC" id="6.1.1.21" evidence="2"/>
<dbReference type="AlphaFoldDB" id="A0A382S6I9"/>
<organism evidence="8">
    <name type="scientific">marine metagenome</name>
    <dbReference type="NCBI Taxonomy" id="408172"/>
    <lineage>
        <taxon>unclassified sequences</taxon>
        <taxon>metagenomes</taxon>
        <taxon>ecological metagenomes</taxon>
    </lineage>
</organism>
<dbReference type="InterPro" id="IPR004516">
    <property type="entry name" value="HisRS/HisZ"/>
</dbReference>
<dbReference type="GO" id="GO:0006427">
    <property type="term" value="P:histidyl-tRNA aminoacylation"/>
    <property type="evidence" value="ECO:0007669"/>
    <property type="project" value="TreeGrafter"/>
</dbReference>
<dbReference type="GO" id="GO:0005737">
    <property type="term" value="C:cytoplasm"/>
    <property type="evidence" value="ECO:0007669"/>
    <property type="project" value="InterPro"/>
</dbReference>
<feature type="domain" description="Anticodon-binding" evidence="6">
    <location>
        <begin position="160"/>
        <end position="249"/>
    </location>
</feature>
<dbReference type="Gene3D" id="3.30.930.10">
    <property type="entry name" value="Bira Bifunctional Protein, Domain 2"/>
    <property type="match status" value="1"/>
</dbReference>
<feature type="domain" description="Class II Histidinyl-tRNA synthetase (HisRS)-like catalytic core" evidence="7">
    <location>
        <begin position="63"/>
        <end position="144"/>
    </location>
</feature>
<dbReference type="SUPFAM" id="SSF52954">
    <property type="entry name" value="Class II aaRS ABD-related"/>
    <property type="match status" value="1"/>
</dbReference>
<feature type="non-terminal residue" evidence="8">
    <location>
        <position position="1"/>
    </location>
</feature>
<dbReference type="GO" id="GO:0004821">
    <property type="term" value="F:histidine-tRNA ligase activity"/>
    <property type="evidence" value="ECO:0007669"/>
    <property type="project" value="UniProtKB-EC"/>
</dbReference>
<evidence type="ECO:0000313" key="8">
    <source>
        <dbReference type="EMBL" id="SVD05503.1"/>
    </source>
</evidence>
<dbReference type="EMBL" id="UINC01126793">
    <property type="protein sequence ID" value="SVD05503.1"/>
    <property type="molecule type" value="Genomic_DNA"/>
</dbReference>
<evidence type="ECO:0000259" key="7">
    <source>
        <dbReference type="Pfam" id="PF13393"/>
    </source>
</evidence>
<dbReference type="InterPro" id="IPR045864">
    <property type="entry name" value="aa-tRNA-synth_II/BPL/LPL"/>
</dbReference>
<reference evidence="8" key="1">
    <citation type="submission" date="2018-05" db="EMBL/GenBank/DDBJ databases">
        <authorList>
            <person name="Lanie J.A."/>
            <person name="Ng W.-L."/>
            <person name="Kazmierczak K.M."/>
            <person name="Andrzejewski T.M."/>
            <person name="Davidsen T.M."/>
            <person name="Wayne K.J."/>
            <person name="Tettelin H."/>
            <person name="Glass J.I."/>
            <person name="Rusch D."/>
            <person name="Podicherti R."/>
            <person name="Tsui H.-C.T."/>
            <person name="Winkler M.E."/>
        </authorList>
    </citation>
    <scope>NUCLEOTIDE SEQUENCE</scope>
</reference>